<evidence type="ECO:0000256" key="1">
    <source>
        <dbReference type="SAM" id="Phobius"/>
    </source>
</evidence>
<dbReference type="RefSeq" id="XP_028858987.1">
    <property type="nucleotide sequence ID" value="XM_029003544.1"/>
</dbReference>
<dbReference type="VEuPathDB" id="PlasmoDB:PmUG01_00044300"/>
<name>A0A1D3JH46_PLAMA</name>
<gene>
    <name evidence="2" type="primary">PmUG01_00044300</name>
    <name evidence="2" type="ORF">PMUG01_00044300</name>
</gene>
<accession>A0A1D3JH46</accession>
<feature type="transmembrane region" description="Helical" evidence="1">
    <location>
        <begin position="160"/>
        <end position="190"/>
    </location>
</feature>
<evidence type="ECO:0000313" key="2">
    <source>
        <dbReference type="EMBL" id="SBT85620.1"/>
    </source>
</evidence>
<keyword evidence="1" id="KW-0472">Membrane</keyword>
<dbReference type="Pfam" id="PF12420">
    <property type="entry name" value="DUF3671"/>
    <property type="match status" value="1"/>
</dbReference>
<dbReference type="InterPro" id="IPR022139">
    <property type="entry name" value="Fam-L/Fam-M-like_plasmodium"/>
</dbReference>
<reference evidence="2 3" key="1">
    <citation type="submission" date="2016-06" db="EMBL/GenBank/DDBJ databases">
        <authorList>
            <consortium name="Pathogen Informatics"/>
        </authorList>
    </citation>
    <scope>NUCLEOTIDE SEQUENCE [LARGE SCALE GENOMIC DNA]</scope>
</reference>
<dbReference type="EMBL" id="FLRL01000015">
    <property type="protein sequence ID" value="SBT85620.1"/>
    <property type="molecule type" value="Genomic_DNA"/>
</dbReference>
<proteinExistence type="predicted"/>
<dbReference type="GeneID" id="39865905"/>
<keyword evidence="1" id="KW-1133">Transmembrane helix</keyword>
<keyword evidence="3" id="KW-1185">Reference proteome</keyword>
<protein>
    <submittedName>
        <fullName evidence="2">Fam-l protein</fullName>
    </submittedName>
</protein>
<sequence length="283" mass="33604">MKQKIKSLLFINIATFIVLTWIWQMNNDMSMFNKSSDASYNYNRKLNRKTFRLLAKCEVDNFSNIAGLKENIPNNIVNKKKDMCVGEKEPKGEMKSSNRNLLNTFIRNKKDTKNKSCIFETKKYSRLENKIFKELDYMDFLKNNRTIGDKLYKKLTRKKLAIRLASPLILFLLLLIGFLLDAFAGCWFIRGLMKILNLSLGWNNWYKPLHDSLRNSPLGVLFKSNLITFNTNPLQRGYIYVENFFYYLIYCIPFFILGFTITLGIVYYHKKVKKYNEIKFRKR</sequence>
<feature type="transmembrane region" description="Helical" evidence="1">
    <location>
        <begin position="6"/>
        <end position="23"/>
    </location>
</feature>
<organism evidence="2 3">
    <name type="scientific">Plasmodium malariae</name>
    <dbReference type="NCBI Taxonomy" id="5858"/>
    <lineage>
        <taxon>Eukaryota</taxon>
        <taxon>Sar</taxon>
        <taxon>Alveolata</taxon>
        <taxon>Apicomplexa</taxon>
        <taxon>Aconoidasida</taxon>
        <taxon>Haemosporida</taxon>
        <taxon>Plasmodiidae</taxon>
        <taxon>Plasmodium</taxon>
        <taxon>Plasmodium (Plasmodium)</taxon>
    </lineage>
</organism>
<dbReference type="KEGG" id="pmal:PMUG01_00044300"/>
<keyword evidence="1" id="KW-0812">Transmembrane</keyword>
<dbReference type="AlphaFoldDB" id="A0A1D3JH46"/>
<dbReference type="Proteomes" id="UP000219813">
    <property type="component" value="Unassembled WGS sequence"/>
</dbReference>
<feature type="transmembrane region" description="Helical" evidence="1">
    <location>
        <begin position="244"/>
        <end position="268"/>
    </location>
</feature>
<evidence type="ECO:0000313" key="3">
    <source>
        <dbReference type="Proteomes" id="UP000219813"/>
    </source>
</evidence>